<gene>
    <name evidence="1" type="ORF">NATE_166</name>
</gene>
<reference evidence="1" key="1">
    <citation type="submission" date="2021-10" db="EMBL/GenBank/DDBJ databases">
        <authorList>
            <person name="Lavering E.D."/>
            <person name="James R."/>
            <person name="Fairholm J.D."/>
            <person name="Ogilvie B.H."/>
            <person name="Thurgood T.L."/>
            <person name="Robison R.A."/>
            <person name="Grose J.H."/>
        </authorList>
    </citation>
    <scope>NUCLEOTIDE SEQUENCE</scope>
</reference>
<organism evidence="1 2">
    <name type="scientific">Bacillus phage vB_BanS_Nate</name>
    <dbReference type="NCBI Taxonomy" id="2894788"/>
    <lineage>
        <taxon>Viruses</taxon>
        <taxon>Duplodnaviria</taxon>
        <taxon>Heunggongvirae</taxon>
        <taxon>Uroviricota</taxon>
        <taxon>Caudoviricetes</taxon>
        <taxon>Joanripponvirinae</taxon>
        <taxon>Natevirus</taxon>
        <taxon>Natevirus nate</taxon>
    </lineage>
</organism>
<sequence length="104" mass="12221">MADYTLVEKKDNYNKNQFKVSITGDYNDGDYSTRTEHFSKKDFDEEVYAEVKNLEENFSGSHELEDFPAVWLWIPSGNDMRCHTLTELVVEYIDENGKVWDVIL</sequence>
<dbReference type="EMBL" id="OK499992">
    <property type="protein sequence ID" value="UGO51019.1"/>
    <property type="molecule type" value="Genomic_DNA"/>
</dbReference>
<protein>
    <submittedName>
        <fullName evidence="1">Uncharacterized protein</fullName>
    </submittedName>
</protein>
<keyword evidence="2" id="KW-1185">Reference proteome</keyword>
<accession>A0AAE8YY10</accession>
<name>A0AAE8YY10_9CAUD</name>
<proteinExistence type="predicted"/>
<dbReference type="Proteomes" id="UP000827544">
    <property type="component" value="Segment"/>
</dbReference>
<evidence type="ECO:0000313" key="1">
    <source>
        <dbReference type="EMBL" id="UGO51019.1"/>
    </source>
</evidence>
<evidence type="ECO:0000313" key="2">
    <source>
        <dbReference type="Proteomes" id="UP000827544"/>
    </source>
</evidence>